<dbReference type="PANTHER" id="PTHR14140">
    <property type="entry name" value="E3 UBIQUITIN-PROTEIN LIGASE UHRF-RELATED"/>
    <property type="match status" value="1"/>
</dbReference>
<dbReference type="InterPro" id="IPR015947">
    <property type="entry name" value="PUA-like_sf"/>
</dbReference>
<reference evidence="4" key="1">
    <citation type="submission" date="2019-10" db="EMBL/GenBank/DDBJ databases">
        <authorList>
            <consortium name="DOE Joint Genome Institute"/>
            <person name="Kuo A."/>
            <person name="Miyauchi S."/>
            <person name="Kiss E."/>
            <person name="Drula E."/>
            <person name="Kohler A."/>
            <person name="Sanchez-Garcia M."/>
            <person name="Andreopoulos B."/>
            <person name="Barry K.W."/>
            <person name="Bonito G."/>
            <person name="Buee M."/>
            <person name="Carver A."/>
            <person name="Chen C."/>
            <person name="Cichocki N."/>
            <person name="Clum A."/>
            <person name="Culley D."/>
            <person name="Crous P.W."/>
            <person name="Fauchery L."/>
            <person name="Girlanda M."/>
            <person name="Hayes R."/>
            <person name="Keri Z."/>
            <person name="LaButti K."/>
            <person name="Lipzen A."/>
            <person name="Lombard V."/>
            <person name="Magnuson J."/>
            <person name="Maillard F."/>
            <person name="Morin E."/>
            <person name="Murat C."/>
            <person name="Nolan M."/>
            <person name="Ohm R."/>
            <person name="Pangilinan J."/>
            <person name="Pereira M."/>
            <person name="Perotto S."/>
            <person name="Peter M."/>
            <person name="Riley R."/>
            <person name="Sitrit Y."/>
            <person name="Stielow B."/>
            <person name="Szollosi G."/>
            <person name="Zifcakova L."/>
            <person name="Stursova M."/>
            <person name="Spatafora J.W."/>
            <person name="Tedersoo L."/>
            <person name="Vaario L.-M."/>
            <person name="Yamada A."/>
            <person name="Yan M."/>
            <person name="Wang P."/>
            <person name="Xu J."/>
            <person name="Bruns T."/>
            <person name="Baldrian P."/>
            <person name="Vilgalys R."/>
            <person name="Henrissat B."/>
            <person name="Grigoriev I.V."/>
            <person name="Hibbett D."/>
            <person name="Nagy L.G."/>
            <person name="Martin F.M."/>
        </authorList>
    </citation>
    <scope>NUCLEOTIDE SEQUENCE</scope>
    <source>
        <strain evidence="4">BED1</strain>
    </source>
</reference>
<keyword evidence="5" id="KW-1185">Reference proteome</keyword>
<dbReference type="SUPFAM" id="SSF88697">
    <property type="entry name" value="PUA domain-like"/>
    <property type="match status" value="1"/>
</dbReference>
<dbReference type="Gene3D" id="2.30.280.10">
    <property type="entry name" value="SRA-YDG"/>
    <property type="match status" value="1"/>
</dbReference>
<dbReference type="AlphaFoldDB" id="A0AAD4GH41"/>
<dbReference type="PROSITE" id="PS51015">
    <property type="entry name" value="YDG"/>
    <property type="match status" value="1"/>
</dbReference>
<dbReference type="PANTHER" id="PTHR14140:SF27">
    <property type="entry name" value="OS04G0289800 PROTEIN"/>
    <property type="match status" value="1"/>
</dbReference>
<dbReference type="GO" id="GO:0044027">
    <property type="term" value="P:negative regulation of gene expression via chromosomal CpG island methylation"/>
    <property type="evidence" value="ECO:0007669"/>
    <property type="project" value="TreeGrafter"/>
</dbReference>
<organism evidence="4 5">
    <name type="scientific">Boletus edulis BED1</name>
    <dbReference type="NCBI Taxonomy" id="1328754"/>
    <lineage>
        <taxon>Eukaryota</taxon>
        <taxon>Fungi</taxon>
        <taxon>Dikarya</taxon>
        <taxon>Basidiomycota</taxon>
        <taxon>Agaricomycotina</taxon>
        <taxon>Agaricomycetes</taxon>
        <taxon>Agaricomycetidae</taxon>
        <taxon>Boletales</taxon>
        <taxon>Boletineae</taxon>
        <taxon>Boletaceae</taxon>
        <taxon>Boletoideae</taxon>
        <taxon>Boletus</taxon>
    </lineage>
</organism>
<sequence>MFRDPPRIFGHIPGYKSGYHFKDRQALMDSGVHVPPQSGIYGDSSPGGGAFSVCLASGKYEDDVDYGNKITYKQIAHQSFDKHENKALYISYKTKKPVRVTRSENKYNQWAPSSGYEYDGLYVVDSATMKRGKAGFRMCFFELRRLENNDA</sequence>
<dbReference type="SMART" id="SM00466">
    <property type="entry name" value="SRA"/>
    <property type="match status" value="1"/>
</dbReference>
<evidence type="ECO:0000259" key="3">
    <source>
        <dbReference type="PROSITE" id="PS51015"/>
    </source>
</evidence>
<dbReference type="InterPro" id="IPR036987">
    <property type="entry name" value="SRA-YDG_sf"/>
</dbReference>
<comment type="subcellular location">
    <subcellularLocation>
        <location evidence="2">Nucleus</location>
    </subcellularLocation>
</comment>
<dbReference type="Pfam" id="PF02182">
    <property type="entry name" value="SAD_SRA"/>
    <property type="match status" value="1"/>
</dbReference>
<proteinExistence type="predicted"/>
<name>A0AAD4GH41_BOLED</name>
<dbReference type="EMBL" id="WHUW01000009">
    <property type="protein sequence ID" value="KAF8442195.1"/>
    <property type="molecule type" value="Genomic_DNA"/>
</dbReference>
<comment type="caution">
    <text evidence="4">The sequence shown here is derived from an EMBL/GenBank/DDBJ whole genome shotgun (WGS) entry which is preliminary data.</text>
</comment>
<reference evidence="4" key="2">
    <citation type="journal article" date="2020" name="Nat. Commun.">
        <title>Large-scale genome sequencing of mycorrhizal fungi provides insights into the early evolution of symbiotic traits.</title>
        <authorList>
            <person name="Miyauchi S."/>
            <person name="Kiss E."/>
            <person name="Kuo A."/>
            <person name="Drula E."/>
            <person name="Kohler A."/>
            <person name="Sanchez-Garcia M."/>
            <person name="Morin E."/>
            <person name="Andreopoulos B."/>
            <person name="Barry K.W."/>
            <person name="Bonito G."/>
            <person name="Buee M."/>
            <person name="Carver A."/>
            <person name="Chen C."/>
            <person name="Cichocki N."/>
            <person name="Clum A."/>
            <person name="Culley D."/>
            <person name="Crous P.W."/>
            <person name="Fauchery L."/>
            <person name="Girlanda M."/>
            <person name="Hayes R.D."/>
            <person name="Keri Z."/>
            <person name="LaButti K."/>
            <person name="Lipzen A."/>
            <person name="Lombard V."/>
            <person name="Magnuson J."/>
            <person name="Maillard F."/>
            <person name="Murat C."/>
            <person name="Nolan M."/>
            <person name="Ohm R.A."/>
            <person name="Pangilinan J."/>
            <person name="Pereira M.F."/>
            <person name="Perotto S."/>
            <person name="Peter M."/>
            <person name="Pfister S."/>
            <person name="Riley R."/>
            <person name="Sitrit Y."/>
            <person name="Stielow J.B."/>
            <person name="Szollosi G."/>
            <person name="Zifcakova L."/>
            <person name="Stursova M."/>
            <person name="Spatafora J.W."/>
            <person name="Tedersoo L."/>
            <person name="Vaario L.M."/>
            <person name="Yamada A."/>
            <person name="Yan M."/>
            <person name="Wang P."/>
            <person name="Xu J."/>
            <person name="Bruns T."/>
            <person name="Baldrian P."/>
            <person name="Vilgalys R."/>
            <person name="Dunand C."/>
            <person name="Henrissat B."/>
            <person name="Grigoriev I.V."/>
            <person name="Hibbett D."/>
            <person name="Nagy L.G."/>
            <person name="Martin F.M."/>
        </authorList>
    </citation>
    <scope>NUCLEOTIDE SEQUENCE</scope>
    <source>
        <strain evidence="4">BED1</strain>
    </source>
</reference>
<dbReference type="GO" id="GO:0005634">
    <property type="term" value="C:nucleus"/>
    <property type="evidence" value="ECO:0007669"/>
    <property type="project" value="UniProtKB-SubCell"/>
</dbReference>
<keyword evidence="1 2" id="KW-0539">Nucleus</keyword>
<evidence type="ECO:0000313" key="4">
    <source>
        <dbReference type="EMBL" id="KAF8442195.1"/>
    </source>
</evidence>
<evidence type="ECO:0000256" key="1">
    <source>
        <dbReference type="ARBA" id="ARBA00023242"/>
    </source>
</evidence>
<evidence type="ECO:0000256" key="2">
    <source>
        <dbReference type="PROSITE-ProRule" id="PRU00358"/>
    </source>
</evidence>
<dbReference type="InterPro" id="IPR045134">
    <property type="entry name" value="UHRF1/2-like"/>
</dbReference>
<dbReference type="GO" id="GO:0016567">
    <property type="term" value="P:protein ubiquitination"/>
    <property type="evidence" value="ECO:0007669"/>
    <property type="project" value="TreeGrafter"/>
</dbReference>
<dbReference type="Proteomes" id="UP001194468">
    <property type="component" value="Unassembled WGS sequence"/>
</dbReference>
<gene>
    <name evidence="4" type="ORF">L210DRAFT_3536014</name>
</gene>
<evidence type="ECO:0000313" key="5">
    <source>
        <dbReference type="Proteomes" id="UP001194468"/>
    </source>
</evidence>
<accession>A0AAD4GH41</accession>
<feature type="domain" description="YDG" evidence="3">
    <location>
        <begin position="10"/>
        <end position="145"/>
    </location>
</feature>
<dbReference type="InterPro" id="IPR003105">
    <property type="entry name" value="SRA_YDG"/>
</dbReference>
<dbReference type="GO" id="GO:0061630">
    <property type="term" value="F:ubiquitin protein ligase activity"/>
    <property type="evidence" value="ECO:0007669"/>
    <property type="project" value="TreeGrafter"/>
</dbReference>
<protein>
    <submittedName>
        <fullName evidence="4">PUA-like domain-containing protein</fullName>
    </submittedName>
</protein>